<dbReference type="InParanoid" id="A0A166BDT3"/>
<keyword evidence="2" id="KW-1185">Reference proteome</keyword>
<name>A0A166BDT3_EXIGL</name>
<organism evidence="1 2">
    <name type="scientific">Exidia glandulosa HHB12029</name>
    <dbReference type="NCBI Taxonomy" id="1314781"/>
    <lineage>
        <taxon>Eukaryota</taxon>
        <taxon>Fungi</taxon>
        <taxon>Dikarya</taxon>
        <taxon>Basidiomycota</taxon>
        <taxon>Agaricomycotina</taxon>
        <taxon>Agaricomycetes</taxon>
        <taxon>Auriculariales</taxon>
        <taxon>Exidiaceae</taxon>
        <taxon>Exidia</taxon>
    </lineage>
</organism>
<dbReference type="AlphaFoldDB" id="A0A166BDT3"/>
<proteinExistence type="predicted"/>
<evidence type="ECO:0000313" key="1">
    <source>
        <dbReference type="EMBL" id="KZW00180.1"/>
    </source>
</evidence>
<gene>
    <name evidence="1" type="ORF">EXIGLDRAFT_762042</name>
</gene>
<dbReference type="EMBL" id="KV425903">
    <property type="protein sequence ID" value="KZW00180.1"/>
    <property type="molecule type" value="Genomic_DNA"/>
</dbReference>
<evidence type="ECO:0000313" key="2">
    <source>
        <dbReference type="Proteomes" id="UP000077266"/>
    </source>
</evidence>
<sequence>MDMRATVIAYALQRPPPPPTDLTATVSVGAGLYQESHHSDCTVRVFEPIILLRLAHWVRTSAEGGIHAVIRQKLEDDTFNIQEGCFCYGFSAVLWDALTSDPSALEVWLDFPGLRPGWTRHCAALVLPRFQHRRRPFLPLDDRPASLLQIADSPSDVFEWLHNAETPFLIPDDDFGADLLFMLNLFGGTQVLVVVHTQFSEMRRTRRDLRVVPTRPDELYKDSPGNNQKFMDINQKFMDILAKLPPLPLGSRKRARGADTAKERYAHLPLLRLLCFAQPWRVDEVYDPPVASVNFRRLLQLPPPAEINMADVERRILDSV</sequence>
<protein>
    <submittedName>
        <fullName evidence="1">Uncharacterized protein</fullName>
    </submittedName>
</protein>
<accession>A0A166BDT3</accession>
<dbReference type="Proteomes" id="UP000077266">
    <property type="component" value="Unassembled WGS sequence"/>
</dbReference>
<dbReference type="OrthoDB" id="2393824at2759"/>
<reference evidence="1 2" key="1">
    <citation type="journal article" date="2016" name="Mol. Biol. Evol.">
        <title>Comparative Genomics of Early-Diverging Mushroom-Forming Fungi Provides Insights into the Origins of Lignocellulose Decay Capabilities.</title>
        <authorList>
            <person name="Nagy L.G."/>
            <person name="Riley R."/>
            <person name="Tritt A."/>
            <person name="Adam C."/>
            <person name="Daum C."/>
            <person name="Floudas D."/>
            <person name="Sun H."/>
            <person name="Yadav J.S."/>
            <person name="Pangilinan J."/>
            <person name="Larsson K.H."/>
            <person name="Matsuura K."/>
            <person name="Barry K."/>
            <person name="Labutti K."/>
            <person name="Kuo R."/>
            <person name="Ohm R.A."/>
            <person name="Bhattacharya S.S."/>
            <person name="Shirouzu T."/>
            <person name="Yoshinaga Y."/>
            <person name="Martin F.M."/>
            <person name="Grigoriev I.V."/>
            <person name="Hibbett D.S."/>
        </authorList>
    </citation>
    <scope>NUCLEOTIDE SEQUENCE [LARGE SCALE GENOMIC DNA]</scope>
    <source>
        <strain evidence="1 2">HHB12029</strain>
    </source>
</reference>